<dbReference type="GO" id="GO:0055085">
    <property type="term" value="P:transmembrane transport"/>
    <property type="evidence" value="ECO:0007669"/>
    <property type="project" value="UniProtKB-UniRule"/>
</dbReference>
<keyword evidence="6" id="KW-0813">Transport</keyword>
<evidence type="ECO:0000256" key="4">
    <source>
        <dbReference type="ARBA" id="ARBA00022989"/>
    </source>
</evidence>
<evidence type="ECO:0000256" key="6">
    <source>
        <dbReference type="PIRNR" id="PIRNR018968"/>
    </source>
</evidence>
<organism evidence="8 9">
    <name type="scientific">Paenibacillus solani</name>
    <dbReference type="NCBI Taxonomy" id="1705565"/>
    <lineage>
        <taxon>Bacteria</taxon>
        <taxon>Bacillati</taxon>
        <taxon>Bacillota</taxon>
        <taxon>Bacilli</taxon>
        <taxon>Bacillales</taxon>
        <taxon>Paenibacillaceae</taxon>
        <taxon>Paenibacillus</taxon>
    </lineage>
</organism>
<dbReference type="EMBL" id="LIUT01000008">
    <property type="protein sequence ID" value="KOR76083.1"/>
    <property type="molecule type" value="Genomic_DNA"/>
</dbReference>
<dbReference type="InterPro" id="IPR052536">
    <property type="entry name" value="ABC-4_Integral_Memb_Prot"/>
</dbReference>
<feature type="transmembrane region" description="Helical" evidence="6">
    <location>
        <begin position="279"/>
        <end position="300"/>
    </location>
</feature>
<dbReference type="PANTHER" id="PTHR46795:SF1">
    <property type="entry name" value="ABC TRANSPORTER PERMEASE PROTEIN"/>
    <property type="match status" value="1"/>
</dbReference>
<feature type="transmembrane region" description="Helical" evidence="6">
    <location>
        <begin position="612"/>
        <end position="632"/>
    </location>
</feature>
<evidence type="ECO:0000313" key="8">
    <source>
        <dbReference type="EMBL" id="KOR76083.1"/>
    </source>
</evidence>
<dbReference type="InterPro" id="IPR027022">
    <property type="entry name" value="ABC_permease_BceB-typ"/>
</dbReference>
<dbReference type="AlphaFoldDB" id="A0A0M1N1P8"/>
<dbReference type="RefSeq" id="WP_054405248.1">
    <property type="nucleotide sequence ID" value="NZ_LIUT01000008.1"/>
</dbReference>
<dbReference type="OrthoDB" id="1937696at2"/>
<dbReference type="GO" id="GO:0005886">
    <property type="term" value="C:plasma membrane"/>
    <property type="evidence" value="ECO:0007669"/>
    <property type="project" value="UniProtKB-SubCell"/>
</dbReference>
<comment type="caution">
    <text evidence="8">The sequence shown here is derived from an EMBL/GenBank/DDBJ whole genome shotgun (WGS) entry which is preliminary data.</text>
</comment>
<keyword evidence="5 6" id="KW-0472">Membrane</keyword>
<dbReference type="Pfam" id="PF02687">
    <property type="entry name" value="FtsX"/>
    <property type="match status" value="1"/>
</dbReference>
<keyword evidence="2 6" id="KW-1003">Cell membrane</keyword>
<feature type="domain" description="ABC3 transporter permease C-terminal" evidence="7">
    <location>
        <begin position="59"/>
        <end position="177"/>
    </location>
</feature>
<reference evidence="9" key="1">
    <citation type="submission" date="2015-08" db="EMBL/GenBank/DDBJ databases">
        <title>Genome sequencing project for genomic taxonomy and phylogenomics of Bacillus-like bacteria.</title>
        <authorList>
            <person name="Liu B."/>
            <person name="Wang J."/>
            <person name="Zhu Y."/>
            <person name="Liu G."/>
            <person name="Chen Q."/>
            <person name="Chen Z."/>
            <person name="Lan J."/>
            <person name="Che J."/>
            <person name="Ge C."/>
            <person name="Shi H."/>
            <person name="Pan Z."/>
            <person name="Liu X."/>
        </authorList>
    </citation>
    <scope>NUCLEOTIDE SEQUENCE [LARGE SCALE GENOMIC DNA]</scope>
    <source>
        <strain evidence="9">FJAT-22460</strain>
    </source>
</reference>
<feature type="transmembrane region" description="Helical" evidence="6">
    <location>
        <begin position="521"/>
        <end position="543"/>
    </location>
</feature>
<keyword evidence="9" id="KW-1185">Reference proteome</keyword>
<feature type="transmembrane region" description="Helical" evidence="6">
    <location>
        <begin position="18"/>
        <end position="39"/>
    </location>
</feature>
<feature type="transmembrane region" description="Helical" evidence="6">
    <location>
        <begin position="153"/>
        <end position="174"/>
    </location>
</feature>
<accession>A0A0M1N1P8</accession>
<dbReference type="PIRSF" id="PIRSF018968">
    <property type="entry name" value="ABC_permease_BceB"/>
    <property type="match status" value="1"/>
</dbReference>
<evidence type="ECO:0000256" key="1">
    <source>
        <dbReference type="ARBA" id="ARBA00004651"/>
    </source>
</evidence>
<evidence type="ECO:0000256" key="2">
    <source>
        <dbReference type="ARBA" id="ARBA00022475"/>
    </source>
</evidence>
<evidence type="ECO:0000256" key="3">
    <source>
        <dbReference type="ARBA" id="ARBA00022692"/>
    </source>
</evidence>
<keyword evidence="3 6" id="KW-0812">Transmembrane</keyword>
<dbReference type="PATRIC" id="fig|1705565.3.peg.1390"/>
<feature type="transmembrane region" description="Helical" evidence="6">
    <location>
        <begin position="226"/>
        <end position="247"/>
    </location>
</feature>
<dbReference type="PANTHER" id="PTHR46795">
    <property type="entry name" value="ABC TRANSPORTER PERMEASE-RELATED-RELATED"/>
    <property type="match status" value="1"/>
</dbReference>
<comment type="subcellular location">
    <subcellularLocation>
        <location evidence="1 6">Cell membrane</location>
        <topology evidence="1 6">Multi-pass membrane protein</topology>
    </subcellularLocation>
</comment>
<feature type="transmembrane region" description="Helical" evidence="6">
    <location>
        <begin position="100"/>
        <end position="133"/>
    </location>
</feature>
<dbReference type="InterPro" id="IPR003838">
    <property type="entry name" value="ABC3_permease_C"/>
</dbReference>
<dbReference type="Proteomes" id="UP000036932">
    <property type="component" value="Unassembled WGS sequence"/>
</dbReference>
<name>A0A0M1N1P8_9BACL</name>
<evidence type="ECO:0000256" key="5">
    <source>
        <dbReference type="ARBA" id="ARBA00023136"/>
    </source>
</evidence>
<evidence type="ECO:0000313" key="9">
    <source>
        <dbReference type="Proteomes" id="UP000036932"/>
    </source>
</evidence>
<proteinExistence type="inferred from homology"/>
<gene>
    <name evidence="8" type="ORF">AM231_25945</name>
</gene>
<protein>
    <recommendedName>
        <fullName evidence="7">ABC3 transporter permease C-terminal domain-containing protein</fullName>
    </recommendedName>
</protein>
<feature type="transmembrane region" description="Helical" evidence="6">
    <location>
        <begin position="577"/>
        <end position="600"/>
    </location>
</feature>
<evidence type="ECO:0000259" key="7">
    <source>
        <dbReference type="Pfam" id="PF02687"/>
    </source>
</evidence>
<feature type="transmembrane region" description="Helical" evidence="6">
    <location>
        <begin position="59"/>
        <end position="80"/>
    </location>
</feature>
<sequence length="643" mass="71530">MSFPQFAFNNIRRNARQYFAYLLSSSFMVMIFFTYAVFIYHPAIENSPMGTMTRTGMTIATVIVYVFAFLFVLYSISVFLKSRNREFGILTILGAEAKQINWLIFLENILIGAVAIVTGIASGMLLSKVFLLISTKIIDMDELPFYWPFKAMLLTAGAFAALFLVISLFTLLFIRKNQVLELLKGTSKPKTEPKANLFLALLGVALLAIGYAALRVKELDPTGLLVAAVTGIIGTYFFYSQLSVWVVRMLQRNRTTTWKGTNLLWISEMSYKIKDNARMLFLVTVVVALASMSTGFVLAMQQSTKAVYLDNPYALSYTSYSNTNKNKAQKELAQIEHRLQSEGLTYKQADVETIYYGLSGHGKDPLYIVPQSSYNSIASKMNAAPVTAFGEKDAVLVETPSAAKRNAGTQTAMDIELSGQRHSVSLENRTDRLAAVAFSGKLLVIHDSLFEKLKKQQITDGLGVDHHYLFMLPNSQGLPQKDDPETKLGIELADWNRNVISEGFIQSRAESYYSFKQGISLFSFIGVFVALIFSISSASFLYFKLHTELAADQTMYRSLSKIGLSTREMNISASIQIAVLFFIPILVAALQSLVVLGPVLAYLDSPYVSGPVLAASSAFLAAQMIYFLIARARYIKSVNRMMV</sequence>
<comment type="similarity">
    <text evidence="6">Belongs to the ABC-4 integral membrane protein family.</text>
</comment>
<feature type="transmembrane region" description="Helical" evidence="6">
    <location>
        <begin position="195"/>
        <end position="214"/>
    </location>
</feature>
<keyword evidence="4 6" id="KW-1133">Transmembrane helix</keyword>